<evidence type="ECO:0000313" key="1">
    <source>
        <dbReference type="EMBL" id="KAI7992867.1"/>
    </source>
</evidence>
<name>A0ACC0FXK4_9ERIC</name>
<organism evidence="1 2">
    <name type="scientific">Camellia lanceoleosa</name>
    <dbReference type="NCBI Taxonomy" id="1840588"/>
    <lineage>
        <taxon>Eukaryota</taxon>
        <taxon>Viridiplantae</taxon>
        <taxon>Streptophyta</taxon>
        <taxon>Embryophyta</taxon>
        <taxon>Tracheophyta</taxon>
        <taxon>Spermatophyta</taxon>
        <taxon>Magnoliopsida</taxon>
        <taxon>eudicotyledons</taxon>
        <taxon>Gunneridae</taxon>
        <taxon>Pentapetalae</taxon>
        <taxon>asterids</taxon>
        <taxon>Ericales</taxon>
        <taxon>Theaceae</taxon>
        <taxon>Camellia</taxon>
    </lineage>
</organism>
<dbReference type="Proteomes" id="UP001060215">
    <property type="component" value="Chromosome 13"/>
</dbReference>
<dbReference type="EMBL" id="CM045770">
    <property type="protein sequence ID" value="KAI7992867.1"/>
    <property type="molecule type" value="Genomic_DNA"/>
</dbReference>
<proteinExistence type="predicted"/>
<keyword evidence="2" id="KW-1185">Reference proteome</keyword>
<reference evidence="1 2" key="1">
    <citation type="journal article" date="2022" name="Plant J.">
        <title>Chromosome-level genome of Camellia lanceoleosa provides a valuable resource for understanding genome evolution and self-incompatibility.</title>
        <authorList>
            <person name="Gong W."/>
            <person name="Xiao S."/>
            <person name="Wang L."/>
            <person name="Liao Z."/>
            <person name="Chang Y."/>
            <person name="Mo W."/>
            <person name="Hu G."/>
            <person name="Li W."/>
            <person name="Zhao G."/>
            <person name="Zhu H."/>
            <person name="Hu X."/>
            <person name="Ji K."/>
            <person name="Xiang X."/>
            <person name="Song Q."/>
            <person name="Yuan D."/>
            <person name="Jin S."/>
            <person name="Zhang L."/>
        </authorList>
    </citation>
    <scope>NUCLEOTIDE SEQUENCE [LARGE SCALE GENOMIC DNA]</scope>
    <source>
        <strain evidence="1">SQ_2022a</strain>
    </source>
</reference>
<accession>A0ACC0FXK4</accession>
<protein>
    <submittedName>
        <fullName evidence="1">Uncharacterized protein</fullName>
    </submittedName>
</protein>
<evidence type="ECO:0000313" key="2">
    <source>
        <dbReference type="Proteomes" id="UP001060215"/>
    </source>
</evidence>
<sequence length="112" mass="12116">METASLSVPDLFPLLFPFLVKLLKNTPCLARWKVCKVGFFFRGPYSKGIDPDALKTSLAAARGALTSNKKLEESRHEKPSETEPDQLAEDVKPAPSPDGEVGTGGQTNGKKT</sequence>
<comment type="caution">
    <text evidence="1">The sequence shown here is derived from an EMBL/GenBank/DDBJ whole genome shotgun (WGS) entry which is preliminary data.</text>
</comment>
<gene>
    <name evidence="1" type="ORF">LOK49_LG12G00965</name>
</gene>